<dbReference type="InterPro" id="IPR020449">
    <property type="entry name" value="Tscrpt_reg_AraC-type_HTH"/>
</dbReference>
<proteinExistence type="predicted"/>
<evidence type="ECO:0000256" key="3">
    <source>
        <dbReference type="ARBA" id="ARBA00023163"/>
    </source>
</evidence>
<dbReference type="InterPro" id="IPR009057">
    <property type="entry name" value="Homeodomain-like_sf"/>
</dbReference>
<dbReference type="AlphaFoldDB" id="A0A1M5TWE7"/>
<keyword evidence="3" id="KW-0804">Transcription</keyword>
<reference evidence="6" key="1">
    <citation type="submission" date="2016-11" db="EMBL/GenBank/DDBJ databases">
        <authorList>
            <person name="Varghese N."/>
            <person name="Submissions S."/>
        </authorList>
    </citation>
    <scope>NUCLEOTIDE SEQUENCE [LARGE SCALE GENOMIC DNA]</scope>
    <source>
        <strain evidence="6">DSM 15285</strain>
    </source>
</reference>
<dbReference type="EMBL" id="FQXH01000046">
    <property type="protein sequence ID" value="SHH55024.1"/>
    <property type="molecule type" value="Genomic_DNA"/>
</dbReference>
<evidence type="ECO:0000259" key="4">
    <source>
        <dbReference type="PROSITE" id="PS01124"/>
    </source>
</evidence>
<dbReference type="PROSITE" id="PS01124">
    <property type="entry name" value="HTH_ARAC_FAMILY_2"/>
    <property type="match status" value="1"/>
</dbReference>
<dbReference type="STRING" id="1123350.SAMN02744040_02321"/>
<accession>A0A1M5TWE7</accession>
<dbReference type="PROSITE" id="PS00041">
    <property type="entry name" value="HTH_ARAC_FAMILY_1"/>
    <property type="match status" value="1"/>
</dbReference>
<dbReference type="Pfam" id="PF12833">
    <property type="entry name" value="HTH_18"/>
    <property type="match status" value="1"/>
</dbReference>
<dbReference type="Gene3D" id="1.10.10.60">
    <property type="entry name" value="Homeodomain-like"/>
    <property type="match status" value="2"/>
</dbReference>
<evidence type="ECO:0000256" key="2">
    <source>
        <dbReference type="ARBA" id="ARBA00023125"/>
    </source>
</evidence>
<dbReference type="InterPro" id="IPR018062">
    <property type="entry name" value="HTH_AraC-typ_CS"/>
</dbReference>
<dbReference type="PANTHER" id="PTHR43436:SF1">
    <property type="entry name" value="TRANSCRIPTIONAL REGULATORY PROTEIN"/>
    <property type="match status" value="1"/>
</dbReference>
<dbReference type="GO" id="GO:0043565">
    <property type="term" value="F:sequence-specific DNA binding"/>
    <property type="evidence" value="ECO:0007669"/>
    <property type="project" value="InterPro"/>
</dbReference>
<name>A0A1M5TWE7_9FIRM</name>
<dbReference type="SUPFAM" id="SSF46689">
    <property type="entry name" value="Homeodomain-like"/>
    <property type="match status" value="2"/>
</dbReference>
<evidence type="ECO:0000313" key="6">
    <source>
        <dbReference type="Proteomes" id="UP000242520"/>
    </source>
</evidence>
<protein>
    <submittedName>
        <fullName evidence="5">Transcriptional regulator, AraC family</fullName>
    </submittedName>
</protein>
<dbReference type="Pfam" id="PF06719">
    <property type="entry name" value="AraC_N"/>
    <property type="match status" value="1"/>
</dbReference>
<evidence type="ECO:0000256" key="1">
    <source>
        <dbReference type="ARBA" id="ARBA00023015"/>
    </source>
</evidence>
<keyword evidence="6" id="KW-1185">Reference proteome</keyword>
<gene>
    <name evidence="5" type="ORF">SAMN02744040_02321</name>
</gene>
<dbReference type="PANTHER" id="PTHR43436">
    <property type="entry name" value="ARAC-FAMILY TRANSCRIPTIONAL REGULATOR"/>
    <property type="match status" value="1"/>
</dbReference>
<dbReference type="InterPro" id="IPR009594">
    <property type="entry name" value="Tscrpt_reg_HTH_AraC_N"/>
</dbReference>
<evidence type="ECO:0000313" key="5">
    <source>
        <dbReference type="EMBL" id="SHH55024.1"/>
    </source>
</evidence>
<dbReference type="InterPro" id="IPR018060">
    <property type="entry name" value="HTH_AraC"/>
</dbReference>
<dbReference type="PRINTS" id="PR00032">
    <property type="entry name" value="HTHARAC"/>
</dbReference>
<dbReference type="GO" id="GO:0003700">
    <property type="term" value="F:DNA-binding transcription factor activity"/>
    <property type="evidence" value="ECO:0007669"/>
    <property type="project" value="InterPro"/>
</dbReference>
<keyword evidence="2" id="KW-0238">DNA-binding</keyword>
<keyword evidence="1" id="KW-0805">Transcription regulation</keyword>
<dbReference type="OrthoDB" id="9791615at2"/>
<dbReference type="Proteomes" id="UP000242520">
    <property type="component" value="Unassembled WGS sequence"/>
</dbReference>
<organism evidence="5 6">
    <name type="scientific">Tepidibacter thalassicus DSM 15285</name>
    <dbReference type="NCBI Taxonomy" id="1123350"/>
    <lineage>
        <taxon>Bacteria</taxon>
        <taxon>Bacillati</taxon>
        <taxon>Bacillota</taxon>
        <taxon>Clostridia</taxon>
        <taxon>Peptostreptococcales</taxon>
        <taxon>Peptostreptococcaceae</taxon>
        <taxon>Tepidibacter</taxon>
    </lineage>
</organism>
<feature type="domain" description="HTH araC/xylS-type" evidence="4">
    <location>
        <begin position="180"/>
        <end position="276"/>
    </location>
</feature>
<dbReference type="RefSeq" id="WP_072726557.1">
    <property type="nucleotide sequence ID" value="NZ_FQXH01000046.1"/>
</dbReference>
<dbReference type="SMART" id="SM00342">
    <property type="entry name" value="HTH_ARAC"/>
    <property type="match status" value="1"/>
</dbReference>
<sequence length="280" mass="32844">MLKSFDRNLELLDGLETEYMRLLYYDFSQPYNGNYRSYENNRICTILSGEKKVKINNKKIFCYGEEEFVILPQNSQVYMEINKPTKALVLEIKEDVIKNITSKVSLDFQIDIETKDGGLFIGKKTLNIKLAMEKIVKTYYSLEKNKAFLMDLYLQEMMYNILKIKGADIILTKEKKNPVFLAIKYMKENYNKNIKIKDIANSLGMSESNFCIYFKKVTGITPKKYLKNIKLNKAVELLKENNVTEVAFDLGYENISYFINEFKNKYGFTPKQYQKNIQGL</sequence>